<sequence length="375" mass="41326">MDPDVSVLLHCAPWRGLRERQIQVELSSRFNRHILADAEKHIDSLWEERTKREPWLFNGAKFRLHSAKWTRPPSPTATPYNARGAQDEDKVPLETSRQQRCCSDGEGCDHTQKHTHCGGQPAVPAPETCSGDRPVVKSHSLKDTGHQRVNKPVQLSLQLGLTCYKDYLGTNWSKRVGELQKRGGVELGDPQALLAQPLGVGAVMTTADGQVVLLRRSQKVAEAAGLLDIPGGHPEPKAVCKAISEESITVELLQGREEAVLMEIFSSVLAEIRDEVNLPLSSLSEPILLGIALNHTSAGRPSAEFYVRCSLTAEEVKILYWRGGPEAHESTDVVFLRETEWLTLDDSAPLWSELCPSAKGAIILHQVVMPVKGDL</sequence>
<dbReference type="KEGG" id="char:105912876"/>
<dbReference type="AlphaFoldDB" id="A0A6P3WFL0"/>
<dbReference type="PANTHER" id="PTHR31835">
    <property type="entry name" value="URIDINE DIPHOSPHATE GLUCOSE PYROPHOSPHATASE"/>
    <property type="match status" value="1"/>
</dbReference>
<reference evidence="8" key="1">
    <citation type="submission" date="2025-08" db="UniProtKB">
        <authorList>
            <consortium name="RefSeq"/>
        </authorList>
    </citation>
    <scope>IDENTIFICATION</scope>
</reference>
<dbReference type="CTD" id="84304"/>
<evidence type="ECO:0000256" key="5">
    <source>
        <dbReference type="SAM" id="MobiDB-lite"/>
    </source>
</evidence>
<keyword evidence="4" id="KW-0460">Magnesium</keyword>
<evidence type="ECO:0000256" key="2">
    <source>
        <dbReference type="ARBA" id="ARBA00022723"/>
    </source>
</evidence>
<keyword evidence="3" id="KW-0378">Hydrolase</keyword>
<organism evidence="7 8">
    <name type="scientific">Clupea harengus</name>
    <name type="common">Atlantic herring</name>
    <dbReference type="NCBI Taxonomy" id="7950"/>
    <lineage>
        <taxon>Eukaryota</taxon>
        <taxon>Metazoa</taxon>
        <taxon>Chordata</taxon>
        <taxon>Craniata</taxon>
        <taxon>Vertebrata</taxon>
        <taxon>Euteleostomi</taxon>
        <taxon>Actinopterygii</taxon>
        <taxon>Neopterygii</taxon>
        <taxon>Teleostei</taxon>
        <taxon>Clupei</taxon>
        <taxon>Clupeiformes</taxon>
        <taxon>Clupeoidei</taxon>
        <taxon>Clupeidae</taxon>
        <taxon>Clupea</taxon>
    </lineage>
</organism>
<dbReference type="GO" id="GO:0052751">
    <property type="term" value="F:GDP-mannose hydrolase activity"/>
    <property type="evidence" value="ECO:0007669"/>
    <property type="project" value="TreeGrafter"/>
</dbReference>
<evidence type="ECO:0000256" key="1">
    <source>
        <dbReference type="ARBA" id="ARBA00001946"/>
    </source>
</evidence>
<comment type="cofactor">
    <cofactor evidence="1">
        <name>Mg(2+)</name>
        <dbReference type="ChEBI" id="CHEBI:18420"/>
    </cofactor>
</comment>
<dbReference type="SUPFAM" id="SSF55811">
    <property type="entry name" value="Nudix"/>
    <property type="match status" value="1"/>
</dbReference>
<feature type="region of interest" description="Disordered" evidence="5">
    <location>
        <begin position="68"/>
        <end position="91"/>
    </location>
</feature>
<dbReference type="PROSITE" id="PS51462">
    <property type="entry name" value="NUDIX"/>
    <property type="match status" value="1"/>
</dbReference>
<dbReference type="OrthoDB" id="242473at2759"/>
<dbReference type="PANTHER" id="PTHR31835:SF1">
    <property type="entry name" value="URIDINE DIPHOSPHATE GLUCOSE PYROPHOSPHATASE NUDT22"/>
    <property type="match status" value="1"/>
</dbReference>
<dbReference type="GeneID" id="105912876"/>
<dbReference type="Gene3D" id="3.90.79.10">
    <property type="entry name" value="Nucleoside Triphosphate Pyrophosphohydrolase"/>
    <property type="match status" value="1"/>
</dbReference>
<gene>
    <name evidence="8" type="primary">nudt22</name>
</gene>
<evidence type="ECO:0000259" key="6">
    <source>
        <dbReference type="PROSITE" id="PS51462"/>
    </source>
</evidence>
<dbReference type="GO" id="GO:0046872">
    <property type="term" value="F:metal ion binding"/>
    <property type="evidence" value="ECO:0007669"/>
    <property type="project" value="UniProtKB-KW"/>
</dbReference>
<feature type="domain" description="Nudix hydrolase" evidence="6">
    <location>
        <begin position="195"/>
        <end position="368"/>
    </location>
</feature>
<name>A0A6P3WFL0_CLUHA</name>
<evidence type="ECO:0000256" key="3">
    <source>
        <dbReference type="ARBA" id="ARBA00022801"/>
    </source>
</evidence>
<evidence type="ECO:0000313" key="8">
    <source>
        <dbReference type="RefSeq" id="XP_012697341.2"/>
    </source>
</evidence>
<evidence type="ECO:0000313" key="7">
    <source>
        <dbReference type="Proteomes" id="UP000515152"/>
    </source>
</evidence>
<dbReference type="InterPro" id="IPR015797">
    <property type="entry name" value="NUDIX_hydrolase-like_dom_sf"/>
</dbReference>
<dbReference type="CDD" id="cd02883">
    <property type="entry name" value="NUDIX_Hydrolase"/>
    <property type="match status" value="1"/>
</dbReference>
<dbReference type="RefSeq" id="XP_012697341.2">
    <property type="nucleotide sequence ID" value="XM_012841887.2"/>
</dbReference>
<accession>A0A6P3WFL0</accession>
<evidence type="ECO:0000256" key="4">
    <source>
        <dbReference type="ARBA" id="ARBA00022842"/>
    </source>
</evidence>
<dbReference type="InterPro" id="IPR055295">
    <property type="entry name" value="NUDT22/NUDT9-like"/>
</dbReference>
<dbReference type="Proteomes" id="UP000515152">
    <property type="component" value="Chromosome 20"/>
</dbReference>
<dbReference type="FunFam" id="3.90.79.10:FF:000087">
    <property type="entry name" value="Nudix (nucleoside diphosphate linked moiety X)-type motif 22"/>
    <property type="match status" value="1"/>
</dbReference>
<keyword evidence="2" id="KW-0479">Metal-binding</keyword>
<proteinExistence type="predicted"/>
<protein>
    <submittedName>
        <fullName evidence="8">Uridine diphosphate glucose pyrophosphatase NUDT22 isoform X1</fullName>
    </submittedName>
</protein>
<dbReference type="InterPro" id="IPR000086">
    <property type="entry name" value="NUDIX_hydrolase_dom"/>
</dbReference>
<keyword evidence="7" id="KW-1185">Reference proteome</keyword>